<dbReference type="CDD" id="cd00609">
    <property type="entry name" value="AAT_like"/>
    <property type="match status" value="1"/>
</dbReference>
<keyword evidence="3" id="KW-0808">Transferase</keyword>
<proteinExistence type="predicted"/>
<evidence type="ECO:0000256" key="2">
    <source>
        <dbReference type="ARBA" id="ARBA00022576"/>
    </source>
</evidence>
<comment type="cofactor">
    <cofactor evidence="1">
        <name>pyridoxal 5'-phosphate</name>
        <dbReference type="ChEBI" id="CHEBI:597326"/>
    </cofactor>
</comment>
<dbReference type="Pfam" id="PF00155">
    <property type="entry name" value="Aminotran_1_2"/>
    <property type="match status" value="1"/>
</dbReference>
<dbReference type="Proteomes" id="UP000449710">
    <property type="component" value="Unassembled WGS sequence"/>
</dbReference>
<organism evidence="7 8">
    <name type="scientific">Isachenkonia alkalipeptolytica</name>
    <dbReference type="NCBI Taxonomy" id="2565777"/>
    <lineage>
        <taxon>Bacteria</taxon>
        <taxon>Bacillati</taxon>
        <taxon>Bacillota</taxon>
        <taxon>Clostridia</taxon>
        <taxon>Eubacteriales</taxon>
        <taxon>Clostridiaceae</taxon>
        <taxon>Isachenkonia</taxon>
    </lineage>
</organism>
<reference evidence="7 8" key="1">
    <citation type="submission" date="2019-04" db="EMBL/GenBank/DDBJ databases">
        <title>Isachenkonia alkalipeptolytica gen. nov. sp. nov. a new anaerobic, alkiliphilic organothrophic bacterium capable to reduce synthesized ferrihydrite isolated from a soda lake.</title>
        <authorList>
            <person name="Toshchakov S.V."/>
            <person name="Zavarzina D.G."/>
            <person name="Zhilina T.N."/>
            <person name="Kostrikina N.A."/>
            <person name="Kublanov I.V."/>
        </authorList>
    </citation>
    <scope>NUCLEOTIDE SEQUENCE [LARGE SCALE GENOMIC DNA]</scope>
    <source>
        <strain evidence="7 8">Z-1701</strain>
    </source>
</reference>
<dbReference type="SUPFAM" id="SSF53383">
    <property type="entry name" value="PLP-dependent transferases"/>
    <property type="match status" value="1"/>
</dbReference>
<evidence type="ECO:0000256" key="1">
    <source>
        <dbReference type="ARBA" id="ARBA00001933"/>
    </source>
</evidence>
<evidence type="ECO:0000256" key="5">
    <source>
        <dbReference type="SAM" id="MobiDB-lite"/>
    </source>
</evidence>
<dbReference type="InterPro" id="IPR015421">
    <property type="entry name" value="PyrdxlP-dep_Trfase_major"/>
</dbReference>
<evidence type="ECO:0000256" key="4">
    <source>
        <dbReference type="ARBA" id="ARBA00022898"/>
    </source>
</evidence>
<protein>
    <submittedName>
        <fullName evidence="7">Aminotransferase class I/II-fold pyridoxal phosphate-dependent enzyme</fullName>
    </submittedName>
</protein>
<feature type="compositionally biased region" description="Low complexity" evidence="5">
    <location>
        <begin position="22"/>
        <end position="50"/>
    </location>
</feature>
<keyword evidence="4" id="KW-0663">Pyridoxal phosphate</keyword>
<dbReference type="GO" id="GO:0030170">
    <property type="term" value="F:pyridoxal phosphate binding"/>
    <property type="evidence" value="ECO:0007669"/>
    <property type="project" value="InterPro"/>
</dbReference>
<dbReference type="GO" id="GO:0008483">
    <property type="term" value="F:transaminase activity"/>
    <property type="evidence" value="ECO:0007669"/>
    <property type="project" value="UniProtKB-KW"/>
</dbReference>
<dbReference type="Gene3D" id="3.90.1150.10">
    <property type="entry name" value="Aspartate Aminotransferase, domain 1"/>
    <property type="match status" value="1"/>
</dbReference>
<dbReference type="InterPro" id="IPR015424">
    <property type="entry name" value="PyrdxlP-dep_Trfase"/>
</dbReference>
<evidence type="ECO:0000256" key="3">
    <source>
        <dbReference type="ARBA" id="ARBA00022679"/>
    </source>
</evidence>
<accession>A0AA43XIR9</accession>
<dbReference type="PANTHER" id="PTHR42885:SF2">
    <property type="entry name" value="HISTIDINOL-PHOSPHATE AMINOTRANSFERASE"/>
    <property type="match status" value="1"/>
</dbReference>
<dbReference type="InterPro" id="IPR004839">
    <property type="entry name" value="Aminotransferase_I/II_large"/>
</dbReference>
<evidence type="ECO:0000313" key="8">
    <source>
        <dbReference type="Proteomes" id="UP000449710"/>
    </source>
</evidence>
<evidence type="ECO:0000259" key="6">
    <source>
        <dbReference type="Pfam" id="PF00155"/>
    </source>
</evidence>
<feature type="domain" description="Aminotransferase class I/classII large" evidence="6">
    <location>
        <begin position="97"/>
        <end position="466"/>
    </location>
</feature>
<feature type="compositionally biased region" description="Polar residues" evidence="5">
    <location>
        <begin position="77"/>
        <end position="86"/>
    </location>
</feature>
<gene>
    <name evidence="7" type="ORF">ISALK_03275</name>
</gene>
<keyword evidence="8" id="KW-1185">Reference proteome</keyword>
<sequence length="475" mass="52176">MQGCGNMKDLLSANLKNYQPYASPSSTDSSGGRSADISADSSVNSSTDSSAGREGSPDINNTTGNTGKNEEDRHTGQQDQKASTMKPSDLKPDPKRKIIKMNANESPYTVPKAVLDQALNSLEITVFNFYPDTDSTELRQAIGKFLAFPPEQILVGNGSDEMIDVLLKTFVAAGDGVVSHDPTFSMYQIFTELLGGKYYGVPAPSDEDFAVNISGIIEKANQVGAKAVFLCTPNNPTGRKISKDQVLRVLEETRGMVVIDEAYREFSDQDFLPLLTTAHPRLIILRTFSKANGLAGVRGGYLLGSPEAVSYMQQVKPPYNLNVVTQKLLTAYLNYLQTREGSALIEGRILEIRREREMLYRTLQDLPGFRAYPGAGNFISFRVQKHRDTNSAATDKNSPGGSDDAYGAGSQLFDDAYGATPQQFDETLDGKLLTEGFQIKKFRHQNIPYYRISLGTPKENRQLIETLQGLYPSDP</sequence>
<keyword evidence="2 7" id="KW-0032">Aminotransferase</keyword>
<dbReference type="AlphaFoldDB" id="A0AA43XIR9"/>
<dbReference type="PANTHER" id="PTHR42885">
    <property type="entry name" value="HISTIDINOL-PHOSPHATE AMINOTRANSFERASE-RELATED"/>
    <property type="match status" value="1"/>
</dbReference>
<comment type="caution">
    <text evidence="7">The sequence shown here is derived from an EMBL/GenBank/DDBJ whole genome shotgun (WGS) entry which is preliminary data.</text>
</comment>
<dbReference type="InterPro" id="IPR015422">
    <property type="entry name" value="PyrdxlP-dep_Trfase_small"/>
</dbReference>
<feature type="region of interest" description="Disordered" evidence="5">
    <location>
        <begin position="18"/>
        <end position="95"/>
    </location>
</feature>
<dbReference type="EMBL" id="SUMG01000002">
    <property type="protein sequence ID" value="NBG87512.1"/>
    <property type="molecule type" value="Genomic_DNA"/>
</dbReference>
<evidence type="ECO:0000313" key="7">
    <source>
        <dbReference type="EMBL" id="NBG87512.1"/>
    </source>
</evidence>
<name>A0AA43XIR9_9CLOT</name>
<dbReference type="Gene3D" id="3.40.640.10">
    <property type="entry name" value="Type I PLP-dependent aspartate aminotransferase-like (Major domain)"/>
    <property type="match status" value="1"/>
</dbReference>